<dbReference type="EMBL" id="CP050315">
    <property type="protein sequence ID" value="QIR16672.1"/>
    <property type="molecule type" value="Genomic_DNA"/>
</dbReference>
<name>A0A6G9QQC8_9GAMM</name>
<dbReference type="KEGG" id="saes:HBH39_19555"/>
<sequence>MNQPLPTFSPQKKRHKLISRMVAMAGAHDWQADKSILVLRNILNLRSRIRSRFLAAISAVTQCLAYNAQLTPTTTSEGSRVLFAIPDYLYVSNIASQCGVSRYTVYRVLDYLEAIGDLVTTTKFDPVTKEYSPMQIILTESFYIRIGFTFEQLKDAIKSVNKQQGDDQQEKKELTKNIKNGFKQMRPSVKRRLTKSTERILSNNTSETENKAKFEKNVTSNSNAIKTFAGNMTINRGQSANDYAPASNNGPTTAPAQQYLDDPQYKEMIIQLKEAGVPISQLHNKALEALKNSK</sequence>
<accession>A0A6G9QQC8</accession>
<geneLocation type="plasmid" evidence="2 3">
    <name>pPN3F2_2</name>
</geneLocation>
<evidence type="ECO:0000313" key="3">
    <source>
        <dbReference type="Proteomes" id="UP000502608"/>
    </source>
</evidence>
<organism evidence="2 3">
    <name type="scientific">Shewanella aestuarii</name>
    <dbReference type="NCBI Taxonomy" id="1028752"/>
    <lineage>
        <taxon>Bacteria</taxon>
        <taxon>Pseudomonadati</taxon>
        <taxon>Pseudomonadota</taxon>
        <taxon>Gammaproteobacteria</taxon>
        <taxon>Alteromonadales</taxon>
        <taxon>Shewanellaceae</taxon>
        <taxon>Shewanella</taxon>
    </lineage>
</organism>
<protein>
    <submittedName>
        <fullName evidence="2">Uncharacterized protein</fullName>
    </submittedName>
</protein>
<reference evidence="2 3" key="1">
    <citation type="submission" date="2020-03" db="EMBL/GenBank/DDBJ databases">
        <title>Complete genome sequence of Shewanella sp.</title>
        <authorList>
            <person name="Kim Y.-S."/>
            <person name="Kim S.-J."/>
            <person name="Jung H.-K."/>
            <person name="Kim K.-H."/>
        </authorList>
    </citation>
    <scope>NUCLEOTIDE SEQUENCE [LARGE SCALE GENOMIC DNA]</scope>
    <source>
        <strain evidence="2 3">PN3F2</strain>
        <plasmid evidence="2 3">pPN3F2_2</plasmid>
    </source>
</reference>
<feature type="compositionally biased region" description="Polar residues" evidence="1">
    <location>
        <begin position="236"/>
        <end position="256"/>
    </location>
</feature>
<feature type="region of interest" description="Disordered" evidence="1">
    <location>
        <begin position="236"/>
        <end position="258"/>
    </location>
</feature>
<evidence type="ECO:0000313" key="2">
    <source>
        <dbReference type="EMBL" id="QIR16672.1"/>
    </source>
</evidence>
<proteinExistence type="predicted"/>
<keyword evidence="2" id="KW-0614">Plasmid</keyword>
<keyword evidence="3" id="KW-1185">Reference proteome</keyword>
<dbReference type="Proteomes" id="UP000502608">
    <property type="component" value="Plasmid pPN3F2_2"/>
</dbReference>
<evidence type="ECO:0000256" key="1">
    <source>
        <dbReference type="SAM" id="MobiDB-lite"/>
    </source>
</evidence>
<gene>
    <name evidence="2" type="ORF">HBH39_19555</name>
</gene>
<dbReference type="AlphaFoldDB" id="A0A6G9QQC8"/>
<dbReference type="RefSeq" id="WP_167680500.1">
    <property type="nucleotide sequence ID" value="NZ_CP050315.1"/>
</dbReference>